<dbReference type="GO" id="GO:0005634">
    <property type="term" value="C:nucleus"/>
    <property type="evidence" value="ECO:0007669"/>
    <property type="project" value="UniProtKB-SubCell"/>
</dbReference>
<dbReference type="Gene3D" id="4.10.240.10">
    <property type="entry name" value="Zn(2)-C6 fungal-type DNA-binding domain"/>
    <property type="match status" value="1"/>
</dbReference>
<dbReference type="AlphaFoldDB" id="A0A6A6S8I4"/>
<name>A0A6A6S8I4_9PLEO</name>
<feature type="domain" description="Zn(2)-C6 fungal-type" evidence="4">
    <location>
        <begin position="19"/>
        <end position="47"/>
    </location>
</feature>
<evidence type="ECO:0000256" key="3">
    <source>
        <dbReference type="SAM" id="MobiDB-lite"/>
    </source>
</evidence>
<dbReference type="CDD" id="cd00067">
    <property type="entry name" value="GAL4"/>
    <property type="match status" value="1"/>
</dbReference>
<feature type="region of interest" description="Disordered" evidence="3">
    <location>
        <begin position="67"/>
        <end position="111"/>
    </location>
</feature>
<dbReference type="GO" id="GO:0000976">
    <property type="term" value="F:transcription cis-regulatory region binding"/>
    <property type="evidence" value="ECO:0007669"/>
    <property type="project" value="TreeGrafter"/>
</dbReference>
<evidence type="ECO:0000256" key="1">
    <source>
        <dbReference type="ARBA" id="ARBA00004123"/>
    </source>
</evidence>
<dbReference type="PANTHER" id="PTHR37534:SF49">
    <property type="entry name" value="LYSINE BIOSYNTHESIS REGULATORY PROTEIN LYS14"/>
    <property type="match status" value="1"/>
</dbReference>
<dbReference type="GO" id="GO:0008270">
    <property type="term" value="F:zinc ion binding"/>
    <property type="evidence" value="ECO:0007669"/>
    <property type="project" value="InterPro"/>
</dbReference>
<sequence>MPSATVSRRTALISDTDPVCGTCRKKSRKCDRTRPTCMRCRNHGLVCEGYQLNIQMYDMKNGALRKTRSNAKVDHETRDSVKDATKSMLTPSTTNSPGSSHTNSSTGMNQQPNVNQEQELLLYYQNTVCATLWITCQETPNPFEFFLLPLAHQHPGLLNAILGLAACHIAKPGTQPKHPLFTAAIQYRLEAIQSLKELLLKEESHGLSELEEEAAMAIVLVSVLHDLYDCGISPHGAHLNGVTFLCERLIHRYRNMTSNKLFLITMLTWFDLSRGFSGAEKLAFPPSIRDFVASTAASTLNSVVGCPAEVFVAIGAMLSAGKKFARKEMDADEFRMILDPILAQLRACDPTKGHYPNRDVEWVLLAEAYRHMAIIRVLRFPDTCKIPCTDDRIKASVAAILDVSATIPRQSPFFKRLLFPLFVAGADTNSPHQQQYALMCLENIKITTGISYRRSVFMMLEQTWEDRQKSDGTTNVPWFNYTCSNQLARQHDYLFF</sequence>
<dbReference type="GO" id="GO:0045944">
    <property type="term" value="P:positive regulation of transcription by RNA polymerase II"/>
    <property type="evidence" value="ECO:0007669"/>
    <property type="project" value="TreeGrafter"/>
</dbReference>
<dbReference type="InterPro" id="IPR001138">
    <property type="entry name" value="Zn2Cys6_DnaBD"/>
</dbReference>
<evidence type="ECO:0000259" key="4">
    <source>
        <dbReference type="PROSITE" id="PS50048"/>
    </source>
</evidence>
<evidence type="ECO:0000256" key="2">
    <source>
        <dbReference type="ARBA" id="ARBA00023242"/>
    </source>
</evidence>
<reference evidence="5" key="1">
    <citation type="journal article" date="2020" name="Stud. Mycol.">
        <title>101 Dothideomycetes genomes: a test case for predicting lifestyles and emergence of pathogens.</title>
        <authorList>
            <person name="Haridas S."/>
            <person name="Albert R."/>
            <person name="Binder M."/>
            <person name="Bloem J."/>
            <person name="Labutti K."/>
            <person name="Salamov A."/>
            <person name="Andreopoulos B."/>
            <person name="Baker S."/>
            <person name="Barry K."/>
            <person name="Bills G."/>
            <person name="Bluhm B."/>
            <person name="Cannon C."/>
            <person name="Castanera R."/>
            <person name="Culley D."/>
            <person name="Daum C."/>
            <person name="Ezra D."/>
            <person name="Gonzalez J."/>
            <person name="Henrissat B."/>
            <person name="Kuo A."/>
            <person name="Liang C."/>
            <person name="Lipzen A."/>
            <person name="Lutzoni F."/>
            <person name="Magnuson J."/>
            <person name="Mondo S."/>
            <person name="Nolan M."/>
            <person name="Ohm R."/>
            <person name="Pangilinan J."/>
            <person name="Park H.-J."/>
            <person name="Ramirez L."/>
            <person name="Alfaro M."/>
            <person name="Sun H."/>
            <person name="Tritt A."/>
            <person name="Yoshinaga Y."/>
            <person name="Zwiers L.-H."/>
            <person name="Turgeon B."/>
            <person name="Goodwin S."/>
            <person name="Spatafora J."/>
            <person name="Crous P."/>
            <person name="Grigoriev I."/>
        </authorList>
    </citation>
    <scope>NUCLEOTIDE SEQUENCE</scope>
    <source>
        <strain evidence="5">CBS 473.64</strain>
    </source>
</reference>
<dbReference type="InterPro" id="IPR021858">
    <property type="entry name" value="Fun_TF"/>
</dbReference>
<dbReference type="Pfam" id="PF00172">
    <property type="entry name" value="Zn_clus"/>
    <property type="match status" value="1"/>
</dbReference>
<dbReference type="GO" id="GO:0000981">
    <property type="term" value="F:DNA-binding transcription factor activity, RNA polymerase II-specific"/>
    <property type="evidence" value="ECO:0007669"/>
    <property type="project" value="InterPro"/>
</dbReference>
<comment type="subcellular location">
    <subcellularLocation>
        <location evidence="1">Nucleus</location>
    </subcellularLocation>
</comment>
<accession>A0A6A6S8I4</accession>
<protein>
    <recommendedName>
        <fullName evidence="4">Zn(2)-C6 fungal-type domain-containing protein</fullName>
    </recommendedName>
</protein>
<dbReference type="InterPro" id="IPR036864">
    <property type="entry name" value="Zn2-C6_fun-type_DNA-bd_sf"/>
</dbReference>
<dbReference type="Proteomes" id="UP000799753">
    <property type="component" value="Unassembled WGS sequence"/>
</dbReference>
<organism evidence="5 6">
    <name type="scientific">Massarina eburnea CBS 473.64</name>
    <dbReference type="NCBI Taxonomy" id="1395130"/>
    <lineage>
        <taxon>Eukaryota</taxon>
        <taxon>Fungi</taxon>
        <taxon>Dikarya</taxon>
        <taxon>Ascomycota</taxon>
        <taxon>Pezizomycotina</taxon>
        <taxon>Dothideomycetes</taxon>
        <taxon>Pleosporomycetidae</taxon>
        <taxon>Pleosporales</taxon>
        <taxon>Massarineae</taxon>
        <taxon>Massarinaceae</taxon>
        <taxon>Massarina</taxon>
    </lineage>
</organism>
<proteinExistence type="predicted"/>
<dbReference type="PANTHER" id="PTHR37534">
    <property type="entry name" value="TRANSCRIPTIONAL ACTIVATOR PROTEIN UGA3"/>
    <property type="match status" value="1"/>
</dbReference>
<feature type="compositionally biased region" description="Basic and acidic residues" evidence="3">
    <location>
        <begin position="71"/>
        <end position="85"/>
    </location>
</feature>
<evidence type="ECO:0000313" key="6">
    <source>
        <dbReference type="Proteomes" id="UP000799753"/>
    </source>
</evidence>
<keyword evidence="6" id="KW-1185">Reference proteome</keyword>
<dbReference type="Pfam" id="PF11951">
    <property type="entry name" value="Fungal_trans_2"/>
    <property type="match status" value="1"/>
</dbReference>
<gene>
    <name evidence="5" type="ORF">P280DRAFT_488969</name>
</gene>
<keyword evidence="2" id="KW-0539">Nucleus</keyword>
<evidence type="ECO:0000313" key="5">
    <source>
        <dbReference type="EMBL" id="KAF2642728.1"/>
    </source>
</evidence>
<dbReference type="PROSITE" id="PS50048">
    <property type="entry name" value="ZN2_CY6_FUNGAL_2"/>
    <property type="match status" value="1"/>
</dbReference>
<dbReference type="OrthoDB" id="25818at2759"/>
<dbReference type="EMBL" id="MU006781">
    <property type="protein sequence ID" value="KAF2642728.1"/>
    <property type="molecule type" value="Genomic_DNA"/>
</dbReference>
<feature type="compositionally biased region" description="Polar residues" evidence="3">
    <location>
        <begin position="87"/>
        <end position="111"/>
    </location>
</feature>
<dbReference type="SUPFAM" id="SSF57701">
    <property type="entry name" value="Zn2/Cys6 DNA-binding domain"/>
    <property type="match status" value="1"/>
</dbReference>